<dbReference type="InterPro" id="IPR051995">
    <property type="entry name" value="Ciliary_GTPase"/>
</dbReference>
<dbReference type="GO" id="GO:0046872">
    <property type="term" value="F:metal ion binding"/>
    <property type="evidence" value="ECO:0007669"/>
    <property type="project" value="UniProtKB-KW"/>
</dbReference>
<reference evidence="7" key="1">
    <citation type="submission" date="2021-02" db="EMBL/GenBank/DDBJ databases">
        <title>First Annotated Genome of the Yellow-green Alga Tribonema minus.</title>
        <authorList>
            <person name="Mahan K.M."/>
        </authorList>
    </citation>
    <scope>NUCLEOTIDE SEQUENCE</scope>
    <source>
        <strain evidence="7">UTEX B ZZ1240</strain>
    </source>
</reference>
<dbReference type="PROSITE" id="PS51417">
    <property type="entry name" value="ARF"/>
    <property type="match status" value="1"/>
</dbReference>
<dbReference type="SMART" id="SM00178">
    <property type="entry name" value="SAR"/>
    <property type="match status" value="1"/>
</dbReference>
<dbReference type="EMBL" id="JAFCMP010000142">
    <property type="protein sequence ID" value="KAG5185132.1"/>
    <property type="molecule type" value="Genomic_DNA"/>
</dbReference>
<evidence type="ECO:0000313" key="7">
    <source>
        <dbReference type="EMBL" id="KAG5185132.1"/>
    </source>
</evidence>
<organism evidence="7 8">
    <name type="scientific">Tribonema minus</name>
    <dbReference type="NCBI Taxonomy" id="303371"/>
    <lineage>
        <taxon>Eukaryota</taxon>
        <taxon>Sar</taxon>
        <taxon>Stramenopiles</taxon>
        <taxon>Ochrophyta</taxon>
        <taxon>PX clade</taxon>
        <taxon>Xanthophyceae</taxon>
        <taxon>Tribonematales</taxon>
        <taxon>Tribonemataceae</taxon>
        <taxon>Tribonema</taxon>
    </lineage>
</organism>
<dbReference type="Pfam" id="PF16113">
    <property type="entry name" value="ECH_2"/>
    <property type="match status" value="2"/>
</dbReference>
<feature type="region of interest" description="Disordered" evidence="5">
    <location>
        <begin position="167"/>
        <end position="186"/>
    </location>
</feature>
<dbReference type="Gene3D" id="3.90.226.10">
    <property type="entry name" value="2-enoyl-CoA Hydratase, Chain A, domain 1"/>
    <property type="match status" value="2"/>
</dbReference>
<accession>A0A835Z0A9</accession>
<dbReference type="Gene3D" id="3.40.50.300">
    <property type="entry name" value="P-loop containing nucleotide triphosphate hydrolases"/>
    <property type="match status" value="1"/>
</dbReference>
<dbReference type="PANTHER" id="PTHR46090">
    <property type="entry name" value="ADP-RIBOSYLATION FACTOR-LIKE PROTEIN 13B"/>
    <property type="match status" value="1"/>
</dbReference>
<sequence length="1468" mass="157562">MMLAQQQHDIGLAGIRQLRIARGAAAQENSVDNSRPSTASAAGVECRPFHRQRRRVEDTHKYLTSKVDPVMSDAITYLLFARPQDVRRAMLDYFVARRAARDNNNRRLSFRELGLAPRAAQKHDRLYMAREIGPVVAHLINAVLRRAPDDVEAFLIGQLQDMLRLPRDGASVPAPPATSRPSTARSRLALAQELDTAAEPLLARSASGKKVTPTAAAAAAMQQQQQAAAMPPPTLAPKPPETAPSLGGKRSSSYGVRESKTEHWDLSVSAAAPVLPPTPLTDAQLTACSGGSGTAAAAAAPPKLACLLLLGLDGSGKTTLLRTLQGDPAPRTQPTVGFAPATLALTPALRVKLYDLGGGARIRGIWQNYFQDCHAVVWMLDASAEGAERWHEARALFLETMAHPYLVQKPVLVLCNKADAGARCDANAAVTDAIKVASELKLADVTSARVARCSAHSAKAAAAAAAATTTTTTTTTTSSAQPEASTADGEHVAMDKPLEAALEWLLEHVRANHGALQRRVAADVADMDAQFEAQKRRVAADVADMDAHFEAQKVREQWCQLCAAEPRMWTQLLSSCSRRRVTADVADMNMQLVSGCGARACCRAASVSAVTERCNTEAKKLSVLRTVLRKAFPADGTAPQDTFPQAEGLDFLASEVGQQGGAAALPAPARRVAALLGYQKLALQMAGNMRAPEDKEIATGGRTNLRFLQFNKLQTSNSLDLQAARAINEVLYKWHDNYMVKAVVLTGARECFCSGADALALRRGGGGRERALQGGGGGGAPAAGAKLRREVARLAYRTRRYPLPLISVVNGAALGGGFALLQSDATIATEDSRFSVPEPLLGQALEGGLSHTLAHLRVGDGDARKPLPGLGAAIALSGITLGGRDMAWAGLACGYADDEELDAKFTMLERGDDIELWTALPMQMRKDPPYAALLGQYRLVQGVRTLHPVEGEGVDDDDEEWQEEALERWHDAANVRDEAEALALADKRWQRALWPYNPKKRARKSKAAAAAAADAAKAAQAAEEALAGADDETRADLETAAAAAKAAAAEAAAAATVAAITAGELPNPDAEELYQRIPRERREPLPVSQVEWTDADAAADGEGIEDSESWIIDTEFGRKRVVAKDQPPLAPGSRHPSAQRSAVARSAPAAPRDHIYYAASEAALRAVRCAPRRERDTGASPRALRDAWHNGKRRPRAPRTYQHRPAVAHGHARQGHSAARRAHMYYTASEALLCMFCCAPRQERRRPGSQLGAWEYVPEDAPEADAEENPLAAWFAFPREPCELEAYAAPMAQCFNTESLQQAVDNVKAAAAEGHAWAVSALQHMQQCSPLALRTVFEQLKRAERMRSLEDCLRMEIVVGDALARQPDYCHEGTVSVHRTTAVATMFEYYHGSGSPEYEYGASATCQQERGDSNDTAWTALEAPPGAAAADAAPAPRWSSSLDDASSLPVDELFQEPADFELDLAGRD</sequence>
<feature type="binding site" evidence="4">
    <location>
        <position position="335"/>
    </location>
    <ligand>
        <name>Mg(2+)</name>
        <dbReference type="ChEBI" id="CHEBI:18420"/>
    </ligand>
</feature>
<dbReference type="InterPro" id="IPR027417">
    <property type="entry name" value="P-loop_NTPase"/>
</dbReference>
<dbReference type="GO" id="GO:0005525">
    <property type="term" value="F:GTP binding"/>
    <property type="evidence" value="ECO:0007669"/>
    <property type="project" value="UniProtKB-KW"/>
</dbReference>
<keyword evidence="2 3" id="KW-0342">GTP-binding</keyword>
<proteinExistence type="predicted"/>
<evidence type="ECO:0000256" key="1">
    <source>
        <dbReference type="ARBA" id="ARBA00022741"/>
    </source>
</evidence>
<feature type="domain" description="Enoyl-CoA hydratase/isomerase" evidence="6">
    <location>
        <begin position="1281"/>
        <end position="1370"/>
    </location>
</feature>
<feature type="region of interest" description="Disordered" evidence="5">
    <location>
        <begin position="1407"/>
        <end position="1450"/>
    </location>
</feature>
<dbReference type="OrthoDB" id="14717at2759"/>
<evidence type="ECO:0000256" key="3">
    <source>
        <dbReference type="PIRSR" id="PIRSR606689-1"/>
    </source>
</evidence>
<keyword evidence="1 3" id="KW-0547">Nucleotide-binding</keyword>
<name>A0A835Z0A9_9STRA</name>
<keyword evidence="4" id="KW-0479">Metal-binding</keyword>
<dbReference type="Pfam" id="PF00025">
    <property type="entry name" value="Arf"/>
    <property type="match status" value="1"/>
</dbReference>
<gene>
    <name evidence="7" type="ORF">JKP88DRAFT_268420</name>
</gene>
<evidence type="ECO:0000259" key="6">
    <source>
        <dbReference type="Pfam" id="PF16113"/>
    </source>
</evidence>
<evidence type="ECO:0000313" key="8">
    <source>
        <dbReference type="Proteomes" id="UP000664859"/>
    </source>
</evidence>
<feature type="binding site" evidence="3">
    <location>
        <begin position="311"/>
        <end position="318"/>
    </location>
    <ligand>
        <name>GTP</name>
        <dbReference type="ChEBI" id="CHEBI:37565"/>
    </ligand>
</feature>
<dbReference type="SUPFAM" id="SSF52096">
    <property type="entry name" value="ClpP/crotonase"/>
    <property type="match status" value="1"/>
</dbReference>
<feature type="compositionally biased region" description="Low complexity" evidence="5">
    <location>
        <begin position="212"/>
        <end position="229"/>
    </location>
</feature>
<dbReference type="GO" id="GO:0003924">
    <property type="term" value="F:GTPase activity"/>
    <property type="evidence" value="ECO:0007669"/>
    <property type="project" value="InterPro"/>
</dbReference>
<dbReference type="InterPro" id="IPR029045">
    <property type="entry name" value="ClpP/crotonase-like_dom_sf"/>
</dbReference>
<feature type="binding site" evidence="3">
    <location>
        <position position="358"/>
    </location>
    <ligand>
        <name>GTP</name>
        <dbReference type="ChEBI" id="CHEBI:37565"/>
    </ligand>
</feature>
<dbReference type="CDD" id="cd06558">
    <property type="entry name" value="crotonase-like"/>
    <property type="match status" value="1"/>
</dbReference>
<feature type="binding site" evidence="4">
    <location>
        <position position="318"/>
    </location>
    <ligand>
        <name>Mg(2+)</name>
        <dbReference type="ChEBI" id="CHEBI:18420"/>
    </ligand>
</feature>
<dbReference type="PRINTS" id="PR00328">
    <property type="entry name" value="SAR1GTPBP"/>
</dbReference>
<dbReference type="SMART" id="SM00177">
    <property type="entry name" value="ARF"/>
    <property type="match status" value="1"/>
</dbReference>
<feature type="compositionally biased region" description="Low complexity" evidence="5">
    <location>
        <begin position="466"/>
        <end position="487"/>
    </location>
</feature>
<evidence type="ECO:0000256" key="5">
    <source>
        <dbReference type="SAM" id="MobiDB-lite"/>
    </source>
</evidence>
<feature type="domain" description="Enoyl-CoA hydratase/isomerase" evidence="6">
    <location>
        <begin position="706"/>
        <end position="910"/>
    </location>
</feature>
<dbReference type="Proteomes" id="UP000664859">
    <property type="component" value="Unassembled WGS sequence"/>
</dbReference>
<feature type="compositionally biased region" description="Low complexity" evidence="5">
    <location>
        <begin position="1417"/>
        <end position="1436"/>
    </location>
</feature>
<dbReference type="InterPro" id="IPR006689">
    <property type="entry name" value="Small_GTPase_ARF/SAR"/>
</dbReference>
<dbReference type="InterPro" id="IPR045004">
    <property type="entry name" value="ECH_dom"/>
</dbReference>
<evidence type="ECO:0000256" key="4">
    <source>
        <dbReference type="PIRSR" id="PIRSR606689-2"/>
    </source>
</evidence>
<dbReference type="PANTHER" id="PTHR46090:SF2">
    <property type="entry name" value="ADP-RIBOSYLATION FACTOR-LIKE PROTEIN 13B"/>
    <property type="match status" value="1"/>
</dbReference>
<feature type="binding site" evidence="3">
    <location>
        <begin position="416"/>
        <end position="419"/>
    </location>
    <ligand>
        <name>GTP</name>
        <dbReference type="ChEBI" id="CHEBI:37565"/>
    </ligand>
</feature>
<feature type="region of interest" description="Disordered" evidence="5">
    <location>
        <begin position="466"/>
        <end position="491"/>
    </location>
</feature>
<feature type="region of interest" description="Disordered" evidence="5">
    <location>
        <begin position="200"/>
        <end position="259"/>
    </location>
</feature>
<keyword evidence="8" id="KW-1185">Reference proteome</keyword>
<feature type="compositionally biased region" description="Pro residues" evidence="5">
    <location>
        <begin position="230"/>
        <end position="242"/>
    </location>
</feature>
<evidence type="ECO:0000256" key="2">
    <source>
        <dbReference type="ARBA" id="ARBA00023134"/>
    </source>
</evidence>
<keyword evidence="4" id="KW-0460">Magnesium</keyword>
<protein>
    <submittedName>
        <fullName evidence="7">ADP-ribosylation factor family-domain-containing protein</fullName>
    </submittedName>
</protein>
<dbReference type="SUPFAM" id="SSF52540">
    <property type="entry name" value="P-loop containing nucleoside triphosphate hydrolases"/>
    <property type="match status" value="1"/>
</dbReference>
<comment type="caution">
    <text evidence="7">The sequence shown here is derived from an EMBL/GenBank/DDBJ whole genome shotgun (WGS) entry which is preliminary data.</text>
</comment>